<dbReference type="InterPro" id="IPR013087">
    <property type="entry name" value="Znf_C2H2_type"/>
</dbReference>
<dbReference type="SUPFAM" id="SSF57667">
    <property type="entry name" value="beta-beta-alpha zinc fingers"/>
    <property type="match status" value="1"/>
</dbReference>
<dbReference type="GO" id="GO:0005634">
    <property type="term" value="C:nucleus"/>
    <property type="evidence" value="ECO:0007669"/>
    <property type="project" value="TreeGrafter"/>
</dbReference>
<evidence type="ECO:0000313" key="8">
    <source>
        <dbReference type="Proteomes" id="UP000541249"/>
    </source>
</evidence>
<evidence type="ECO:0000256" key="1">
    <source>
        <dbReference type="ARBA" id="ARBA00022723"/>
    </source>
</evidence>
<dbReference type="OrthoDB" id="8117402at2759"/>
<dbReference type="GO" id="GO:0000977">
    <property type="term" value="F:RNA polymerase II transcription regulatory region sequence-specific DNA binding"/>
    <property type="evidence" value="ECO:0007669"/>
    <property type="project" value="TreeGrafter"/>
</dbReference>
<keyword evidence="2" id="KW-0677">Repeat</keyword>
<name>A0A7L4DYV6_9AVES</name>
<dbReference type="PROSITE" id="PS00028">
    <property type="entry name" value="ZINC_FINGER_C2H2_1"/>
    <property type="match status" value="2"/>
</dbReference>
<comment type="caution">
    <text evidence="7">The sequence shown here is derived from an EMBL/GenBank/DDBJ whole genome shotgun (WGS) entry which is preliminary data.</text>
</comment>
<feature type="non-terminal residue" evidence="7">
    <location>
        <position position="1"/>
    </location>
</feature>
<dbReference type="Gene3D" id="3.30.160.60">
    <property type="entry name" value="Classic Zinc Finger"/>
    <property type="match status" value="2"/>
</dbReference>
<accession>A0A7L4DYV6</accession>
<organism evidence="7 8">
    <name type="scientific">Eurystomus gularis</name>
    <dbReference type="NCBI Taxonomy" id="325343"/>
    <lineage>
        <taxon>Eukaryota</taxon>
        <taxon>Metazoa</taxon>
        <taxon>Chordata</taxon>
        <taxon>Craniata</taxon>
        <taxon>Vertebrata</taxon>
        <taxon>Euteleostomi</taxon>
        <taxon>Archelosauria</taxon>
        <taxon>Archosauria</taxon>
        <taxon>Dinosauria</taxon>
        <taxon>Saurischia</taxon>
        <taxon>Theropoda</taxon>
        <taxon>Coelurosauria</taxon>
        <taxon>Aves</taxon>
        <taxon>Neognathae</taxon>
        <taxon>Neoaves</taxon>
        <taxon>Telluraves</taxon>
        <taxon>Coraciimorphae</taxon>
        <taxon>Coraciiformes</taxon>
        <taxon>Coraciidae</taxon>
        <taxon>Eurystomus</taxon>
    </lineage>
</organism>
<evidence type="ECO:0000259" key="6">
    <source>
        <dbReference type="PROSITE" id="PS50157"/>
    </source>
</evidence>
<dbReference type="PANTHER" id="PTHR24379:SF127">
    <property type="entry name" value="BLOODY FINGERS-RELATED"/>
    <property type="match status" value="1"/>
</dbReference>
<evidence type="ECO:0000256" key="3">
    <source>
        <dbReference type="ARBA" id="ARBA00022771"/>
    </source>
</evidence>
<protein>
    <submittedName>
        <fullName evidence="7">ZN271 protein</fullName>
    </submittedName>
</protein>
<evidence type="ECO:0000256" key="5">
    <source>
        <dbReference type="PROSITE-ProRule" id="PRU00042"/>
    </source>
</evidence>
<dbReference type="EMBL" id="VZZY01032523">
    <property type="protein sequence ID" value="NXW66917.1"/>
    <property type="molecule type" value="Genomic_DNA"/>
</dbReference>
<dbReference type="PROSITE" id="PS50157">
    <property type="entry name" value="ZINC_FINGER_C2H2_2"/>
    <property type="match status" value="2"/>
</dbReference>
<feature type="domain" description="C2H2-type" evidence="6">
    <location>
        <begin position="5"/>
        <end position="32"/>
    </location>
</feature>
<dbReference type="FunFam" id="3.30.160.60:FF:000446">
    <property type="entry name" value="Zinc finger protein"/>
    <property type="match status" value="1"/>
</dbReference>
<dbReference type="Pfam" id="PF00096">
    <property type="entry name" value="zf-C2H2"/>
    <property type="match status" value="1"/>
</dbReference>
<dbReference type="Proteomes" id="UP000541249">
    <property type="component" value="Unassembled WGS sequence"/>
</dbReference>
<keyword evidence="3 5" id="KW-0863">Zinc-finger</keyword>
<dbReference type="PANTHER" id="PTHR24379">
    <property type="entry name" value="KRAB AND ZINC FINGER DOMAIN-CONTAINING"/>
    <property type="match status" value="1"/>
</dbReference>
<feature type="domain" description="C2H2-type" evidence="6">
    <location>
        <begin position="31"/>
        <end position="58"/>
    </location>
</feature>
<dbReference type="GO" id="GO:0008270">
    <property type="term" value="F:zinc ion binding"/>
    <property type="evidence" value="ECO:0007669"/>
    <property type="project" value="UniProtKB-KW"/>
</dbReference>
<evidence type="ECO:0000256" key="4">
    <source>
        <dbReference type="ARBA" id="ARBA00022833"/>
    </source>
</evidence>
<dbReference type="GO" id="GO:0000981">
    <property type="term" value="F:DNA-binding transcription factor activity, RNA polymerase II-specific"/>
    <property type="evidence" value="ECO:0007669"/>
    <property type="project" value="TreeGrafter"/>
</dbReference>
<sequence>TTHPHRCEECGRAFRHAGTLHLHRQTHAGAFPCPLCPQLFEGSAQLARHRRRHHGPAAKPYRCEACGKAYAQP</sequence>
<evidence type="ECO:0000256" key="2">
    <source>
        <dbReference type="ARBA" id="ARBA00022737"/>
    </source>
</evidence>
<evidence type="ECO:0000313" key="7">
    <source>
        <dbReference type="EMBL" id="NXW66917.1"/>
    </source>
</evidence>
<dbReference type="InterPro" id="IPR036236">
    <property type="entry name" value="Znf_C2H2_sf"/>
</dbReference>
<dbReference type="AlphaFoldDB" id="A0A7L4DYV6"/>
<gene>
    <name evidence="7" type="primary">Znf271</name>
    <name evidence="7" type="ORF">EURGUL_R14997</name>
</gene>
<keyword evidence="1" id="KW-0479">Metal-binding</keyword>
<reference evidence="7 8" key="1">
    <citation type="submission" date="2019-09" db="EMBL/GenBank/DDBJ databases">
        <title>Bird 10,000 Genomes (B10K) Project - Family phase.</title>
        <authorList>
            <person name="Zhang G."/>
        </authorList>
    </citation>
    <scope>NUCLEOTIDE SEQUENCE [LARGE SCALE GENOMIC DNA]</scope>
    <source>
        <strain evidence="7">B10K-DU-002-51</strain>
        <tissue evidence="7">Muscle</tissue>
    </source>
</reference>
<dbReference type="Pfam" id="PF13894">
    <property type="entry name" value="zf-C2H2_4"/>
    <property type="match status" value="1"/>
</dbReference>
<keyword evidence="4" id="KW-0862">Zinc</keyword>
<dbReference type="SMART" id="SM00355">
    <property type="entry name" value="ZnF_C2H2"/>
    <property type="match status" value="2"/>
</dbReference>
<feature type="non-terminal residue" evidence="7">
    <location>
        <position position="73"/>
    </location>
</feature>
<proteinExistence type="predicted"/>
<keyword evidence="8" id="KW-1185">Reference proteome</keyword>